<comment type="caution">
    <text evidence="10">The sequence shown here is derived from an EMBL/GenBank/DDBJ whole genome shotgun (WGS) entry which is preliminary data.</text>
</comment>
<feature type="domain" description="Casparian strip membrane protein" evidence="9">
    <location>
        <begin position="6"/>
        <end position="163"/>
    </location>
</feature>
<comment type="similarity">
    <text evidence="2 8">Belongs to the Casparian strip membrane proteins (CASP) family.</text>
</comment>
<evidence type="ECO:0000256" key="3">
    <source>
        <dbReference type="ARBA" id="ARBA00011489"/>
    </source>
</evidence>
<keyword evidence="11" id="KW-1185">Reference proteome</keyword>
<dbReference type="PANTHER" id="PTHR36488:SF8">
    <property type="entry name" value="CASP-LIKE PROTEIN 1U1"/>
    <property type="match status" value="1"/>
</dbReference>
<comment type="subunit">
    <text evidence="3 8">Homodimer and heterodimers.</text>
</comment>
<accession>A0A8T0PA71</accession>
<comment type="subcellular location">
    <subcellularLocation>
        <location evidence="1 8">Cell membrane</location>
        <topology evidence="1 8">Multi-pass membrane protein</topology>
    </subcellularLocation>
</comment>
<keyword evidence="7 8" id="KW-0472">Membrane</keyword>
<organism evidence="10 11">
    <name type="scientific">Panicum virgatum</name>
    <name type="common">Blackwell switchgrass</name>
    <dbReference type="NCBI Taxonomy" id="38727"/>
    <lineage>
        <taxon>Eukaryota</taxon>
        <taxon>Viridiplantae</taxon>
        <taxon>Streptophyta</taxon>
        <taxon>Embryophyta</taxon>
        <taxon>Tracheophyta</taxon>
        <taxon>Spermatophyta</taxon>
        <taxon>Magnoliopsida</taxon>
        <taxon>Liliopsida</taxon>
        <taxon>Poales</taxon>
        <taxon>Poaceae</taxon>
        <taxon>PACMAD clade</taxon>
        <taxon>Panicoideae</taxon>
        <taxon>Panicodae</taxon>
        <taxon>Paniceae</taxon>
        <taxon>Panicinae</taxon>
        <taxon>Panicum</taxon>
        <taxon>Panicum sect. Hiantes</taxon>
    </lineage>
</organism>
<feature type="transmembrane region" description="Helical" evidence="8">
    <location>
        <begin position="153"/>
        <end position="171"/>
    </location>
</feature>
<name>A0A8T0PA71_PANVG</name>
<evidence type="ECO:0000313" key="10">
    <source>
        <dbReference type="EMBL" id="KAG2559041.1"/>
    </source>
</evidence>
<dbReference type="Proteomes" id="UP000823388">
    <property type="component" value="Chromosome 8N"/>
</dbReference>
<keyword evidence="6 8" id="KW-1133">Transmembrane helix</keyword>
<gene>
    <name evidence="10" type="ORF">PVAP13_8NG325700</name>
</gene>
<proteinExistence type="inferred from homology"/>
<evidence type="ECO:0000256" key="7">
    <source>
        <dbReference type="ARBA" id="ARBA00023136"/>
    </source>
</evidence>
<feature type="transmembrane region" description="Helical" evidence="8">
    <location>
        <begin position="12"/>
        <end position="37"/>
    </location>
</feature>
<dbReference type="InterPro" id="IPR044173">
    <property type="entry name" value="CASPL"/>
</dbReference>
<comment type="caution">
    <text evidence="8">Lacks conserved residue(s) required for the propagation of feature annotation.</text>
</comment>
<dbReference type="GO" id="GO:0005886">
    <property type="term" value="C:plasma membrane"/>
    <property type="evidence" value="ECO:0007669"/>
    <property type="project" value="UniProtKB-SubCell"/>
</dbReference>
<dbReference type="EMBL" id="CM029052">
    <property type="protein sequence ID" value="KAG2559041.1"/>
    <property type="molecule type" value="Genomic_DNA"/>
</dbReference>
<evidence type="ECO:0000313" key="11">
    <source>
        <dbReference type="Proteomes" id="UP000823388"/>
    </source>
</evidence>
<feature type="transmembrane region" description="Helical" evidence="8">
    <location>
        <begin position="92"/>
        <end position="114"/>
    </location>
</feature>
<dbReference type="AlphaFoldDB" id="A0A8T0PA71"/>
<sequence>MADGEAGKAVSLLFRITALVLSVAAAVVMGTASQLVVVDGDRGAPSSYAVSYSQYNALKYFVAAHASSAVCSAVALYLCAVRAAAAIGSLPLVLLLDAAAQGLLFSAAGAVFAVRGVVGTAAGPWGGGGGDAGGGGGGSVCDAAGAFCGKVTVAAGVGACAAVAVAVTVMARDARHRGSSGGPCDW</sequence>
<reference evidence="10" key="1">
    <citation type="submission" date="2020-05" db="EMBL/GenBank/DDBJ databases">
        <title>WGS assembly of Panicum virgatum.</title>
        <authorList>
            <person name="Lovell J.T."/>
            <person name="Jenkins J."/>
            <person name="Shu S."/>
            <person name="Juenger T.E."/>
            <person name="Schmutz J."/>
        </authorList>
    </citation>
    <scope>NUCLEOTIDE SEQUENCE</scope>
    <source>
        <strain evidence="10">AP13</strain>
    </source>
</reference>
<dbReference type="InterPro" id="IPR006702">
    <property type="entry name" value="CASP_dom"/>
</dbReference>
<evidence type="ECO:0000256" key="5">
    <source>
        <dbReference type="ARBA" id="ARBA00022692"/>
    </source>
</evidence>
<evidence type="ECO:0000256" key="2">
    <source>
        <dbReference type="ARBA" id="ARBA00007651"/>
    </source>
</evidence>
<dbReference type="PANTHER" id="PTHR36488">
    <property type="entry name" value="CASP-LIKE PROTEIN 1U1"/>
    <property type="match status" value="1"/>
</dbReference>
<evidence type="ECO:0000256" key="1">
    <source>
        <dbReference type="ARBA" id="ARBA00004651"/>
    </source>
</evidence>
<keyword evidence="4 8" id="KW-1003">Cell membrane</keyword>
<keyword evidence="5 8" id="KW-0812">Transmembrane</keyword>
<dbReference type="Pfam" id="PF04535">
    <property type="entry name" value="CASP_dom"/>
    <property type="match status" value="1"/>
</dbReference>
<evidence type="ECO:0000256" key="6">
    <source>
        <dbReference type="ARBA" id="ARBA00022989"/>
    </source>
</evidence>
<evidence type="ECO:0000256" key="8">
    <source>
        <dbReference type="RuleBase" id="RU361233"/>
    </source>
</evidence>
<evidence type="ECO:0000256" key="4">
    <source>
        <dbReference type="ARBA" id="ARBA00022475"/>
    </source>
</evidence>
<evidence type="ECO:0000259" key="9">
    <source>
        <dbReference type="Pfam" id="PF04535"/>
    </source>
</evidence>
<protein>
    <recommendedName>
        <fullName evidence="8">CASP-like protein</fullName>
    </recommendedName>
</protein>